<evidence type="ECO:0000256" key="4">
    <source>
        <dbReference type="ARBA" id="ARBA00022989"/>
    </source>
</evidence>
<keyword evidence="3 6" id="KW-0812">Transmembrane</keyword>
<feature type="transmembrane region" description="Helical" evidence="6">
    <location>
        <begin position="199"/>
        <end position="217"/>
    </location>
</feature>
<keyword evidence="2" id="KW-1003">Cell membrane</keyword>
<proteinExistence type="predicted"/>
<dbReference type="RefSeq" id="WP_009839683.1">
    <property type="nucleotide sequence ID" value="NZ_CH959301.1"/>
</dbReference>
<dbReference type="Proteomes" id="UP000006201">
    <property type="component" value="Unassembled WGS sequence"/>
</dbReference>
<name>A4CBW4_9GAMM</name>
<keyword evidence="8" id="KW-1185">Reference proteome</keyword>
<dbReference type="HOGENOM" id="CLU_679469_0_0_6"/>
<feature type="transmembrane region" description="Helical" evidence="6">
    <location>
        <begin position="376"/>
        <end position="397"/>
    </location>
</feature>
<evidence type="ECO:0000313" key="7">
    <source>
        <dbReference type="EMBL" id="EAR27851.1"/>
    </source>
</evidence>
<sequence>MNFIKKLLSTFIGVGSNAIYQVLLLSLVSKFYTIEELGAYAFFFSISTVVFFFTNVGFRQVIITSSKYNDVAQYLKLRIILSTISFLVLLIFGLIFNPDYILLSVLISFIKFIESVSEIGYAKFQKHQNHNFQSKILFFKSLLSAFLVYSFTKLTFGLNSLLLAISLLHIFIILMYELPKLRVYSKVGLFSEFLTCKKTDLELVKFALPLGVGLFLINLNLNLSRIMSGVFLSDLDTAILAASLQLSLSFAPVITGFTQVLLPKFTYFIKKGLIKKLIFYFISLTLLFSFTSLFMLILTDLYGGVILNFIYNPEIGQYQSIFLICLLAVSFNYISALSNALLTAFEKFKLQRNIMIFCIIINSIMMLLFVDTYGLLALAWSFAFTSLLRMFLLYFYAFSALKNGI</sequence>
<dbReference type="AlphaFoldDB" id="A4CBW4"/>
<evidence type="ECO:0008006" key="9">
    <source>
        <dbReference type="Google" id="ProtNLM"/>
    </source>
</evidence>
<dbReference type="PANTHER" id="PTHR30250:SF11">
    <property type="entry name" value="O-ANTIGEN TRANSPORTER-RELATED"/>
    <property type="match status" value="1"/>
</dbReference>
<feature type="transmembrane region" description="Helical" evidence="6">
    <location>
        <begin position="237"/>
        <end position="257"/>
    </location>
</feature>
<dbReference type="InterPro" id="IPR050833">
    <property type="entry name" value="Poly_Biosynth_Transport"/>
</dbReference>
<evidence type="ECO:0000256" key="6">
    <source>
        <dbReference type="SAM" id="Phobius"/>
    </source>
</evidence>
<evidence type="ECO:0000256" key="1">
    <source>
        <dbReference type="ARBA" id="ARBA00004651"/>
    </source>
</evidence>
<dbReference type="GO" id="GO:0005886">
    <property type="term" value="C:plasma membrane"/>
    <property type="evidence" value="ECO:0007669"/>
    <property type="project" value="UniProtKB-SubCell"/>
</dbReference>
<feature type="transmembrane region" description="Helical" evidence="6">
    <location>
        <begin position="158"/>
        <end position="178"/>
    </location>
</feature>
<evidence type="ECO:0000256" key="3">
    <source>
        <dbReference type="ARBA" id="ARBA00022692"/>
    </source>
</evidence>
<feature type="transmembrane region" description="Helical" evidence="6">
    <location>
        <begin position="318"/>
        <end position="342"/>
    </location>
</feature>
<dbReference type="EMBL" id="AAOH01000005">
    <property type="protein sequence ID" value="EAR27851.1"/>
    <property type="molecule type" value="Genomic_DNA"/>
</dbReference>
<organism evidence="7 8">
    <name type="scientific">Pseudoalteromonas tunicata D2</name>
    <dbReference type="NCBI Taxonomy" id="87626"/>
    <lineage>
        <taxon>Bacteria</taxon>
        <taxon>Pseudomonadati</taxon>
        <taxon>Pseudomonadota</taxon>
        <taxon>Gammaproteobacteria</taxon>
        <taxon>Alteromonadales</taxon>
        <taxon>Pseudoalteromonadaceae</taxon>
        <taxon>Pseudoalteromonas</taxon>
    </lineage>
</organism>
<protein>
    <recommendedName>
        <fullName evidence="9">Polysaccharide biosynthesis protein</fullName>
    </recommendedName>
</protein>
<feature type="transmembrane region" description="Helical" evidence="6">
    <location>
        <begin position="79"/>
        <end position="96"/>
    </location>
</feature>
<comment type="subcellular location">
    <subcellularLocation>
        <location evidence="1">Cell membrane</location>
        <topology evidence="1">Multi-pass membrane protein</topology>
    </subcellularLocation>
</comment>
<keyword evidence="5 6" id="KW-0472">Membrane</keyword>
<evidence type="ECO:0000256" key="2">
    <source>
        <dbReference type="ARBA" id="ARBA00022475"/>
    </source>
</evidence>
<feature type="transmembrane region" description="Helical" evidence="6">
    <location>
        <begin position="354"/>
        <end position="370"/>
    </location>
</feature>
<dbReference type="eggNOG" id="COG2244">
    <property type="taxonomic scope" value="Bacteria"/>
</dbReference>
<evidence type="ECO:0000256" key="5">
    <source>
        <dbReference type="ARBA" id="ARBA00023136"/>
    </source>
</evidence>
<keyword evidence="4 6" id="KW-1133">Transmembrane helix</keyword>
<accession>A4CBW4</accession>
<dbReference type="PANTHER" id="PTHR30250">
    <property type="entry name" value="PST FAMILY PREDICTED COLANIC ACID TRANSPORTER"/>
    <property type="match status" value="1"/>
</dbReference>
<feature type="transmembrane region" description="Helical" evidence="6">
    <location>
        <begin position="39"/>
        <end position="58"/>
    </location>
</feature>
<feature type="transmembrane region" description="Helical" evidence="6">
    <location>
        <begin position="7"/>
        <end position="27"/>
    </location>
</feature>
<evidence type="ECO:0000313" key="8">
    <source>
        <dbReference type="Proteomes" id="UP000006201"/>
    </source>
</evidence>
<reference evidence="7 8" key="1">
    <citation type="submission" date="2006-02" db="EMBL/GenBank/DDBJ databases">
        <authorList>
            <person name="Moran M.A."/>
            <person name="Kjelleberg S."/>
            <person name="Egan S."/>
            <person name="Saunders N."/>
            <person name="Thomas T."/>
            <person name="Ferriera S."/>
            <person name="Johnson J."/>
            <person name="Kravitz S."/>
            <person name="Halpern A."/>
            <person name="Remington K."/>
            <person name="Beeson K."/>
            <person name="Tran B."/>
            <person name="Rogers Y.-H."/>
            <person name="Friedman R."/>
            <person name="Venter J.C."/>
        </authorList>
    </citation>
    <scope>NUCLEOTIDE SEQUENCE [LARGE SCALE GENOMIC DNA]</scope>
    <source>
        <strain evidence="7 8">D2</strain>
    </source>
</reference>
<feature type="transmembrane region" description="Helical" evidence="6">
    <location>
        <begin position="277"/>
        <end position="298"/>
    </location>
</feature>
<comment type="caution">
    <text evidence="7">The sequence shown here is derived from an EMBL/GenBank/DDBJ whole genome shotgun (WGS) entry which is preliminary data.</text>
</comment>
<dbReference type="STRING" id="87626.PTD2_18555"/>
<gene>
    <name evidence="7" type="ORF">PTD2_18555</name>
</gene>